<evidence type="ECO:0000313" key="1">
    <source>
        <dbReference type="EMBL" id="MCU6687557.1"/>
    </source>
</evidence>
<evidence type="ECO:0000313" key="2">
    <source>
        <dbReference type="Proteomes" id="UP001652431"/>
    </source>
</evidence>
<dbReference type="InterPro" id="IPR026906">
    <property type="entry name" value="LRR_5"/>
</dbReference>
<organism evidence="1 2">
    <name type="scientific">Dorea acetigenes</name>
    <dbReference type="NCBI Taxonomy" id="2981787"/>
    <lineage>
        <taxon>Bacteria</taxon>
        <taxon>Bacillati</taxon>
        <taxon>Bacillota</taxon>
        <taxon>Clostridia</taxon>
        <taxon>Lachnospirales</taxon>
        <taxon>Lachnospiraceae</taxon>
        <taxon>Dorea</taxon>
    </lineage>
</organism>
<comment type="caution">
    <text evidence="1">The sequence shown here is derived from an EMBL/GenBank/DDBJ whole genome shotgun (WGS) entry which is preliminary data.</text>
</comment>
<dbReference type="Proteomes" id="UP001652431">
    <property type="component" value="Unassembled WGS sequence"/>
</dbReference>
<sequence length="309" mass="36132">MQEKNLEKEGAADIWQEGIHYLLEETAAVVQETCEELEGEVKIPDEVQGLPVKRISPYAFARKRVEELHLPGCLEEVGRYVFYRCFALRRLCFTDSWKEIGAGVFTGCRLSELEIDFYRGERSCLKFIVDEVRYEICVTMRYHREDGQVETAKVLFPEHYEEAVENTPARIVETHRHGSGGYYRQCFYNRELNYAEYDSLLPWAAAGENEVVTAKIAVLRLRFPYRLSGAAKEKYEAWLVEHIEDAGRFYALAEDTETLRFFGRNGYWTREAIEQAIDAVSVEKKTEVLSVLLEERRRYFPKKKKIFEL</sequence>
<dbReference type="RefSeq" id="WP_158371291.1">
    <property type="nucleotide sequence ID" value="NZ_JAOQJU010000022.1"/>
</dbReference>
<dbReference type="Gene3D" id="3.80.10.10">
    <property type="entry name" value="Ribonuclease Inhibitor"/>
    <property type="match status" value="1"/>
</dbReference>
<proteinExistence type="predicted"/>
<accession>A0ABT2RQ67</accession>
<dbReference type="EMBL" id="JAOQJU010000022">
    <property type="protein sequence ID" value="MCU6687557.1"/>
    <property type="molecule type" value="Genomic_DNA"/>
</dbReference>
<gene>
    <name evidence="1" type="ORF">OCV99_13625</name>
</gene>
<keyword evidence="2" id="KW-1185">Reference proteome</keyword>
<reference evidence="1 2" key="1">
    <citation type="journal article" date="2021" name="ISME Commun">
        <title>Automated analysis of genomic sequences facilitates high-throughput and comprehensive description of bacteria.</title>
        <authorList>
            <person name="Hitch T.C.A."/>
        </authorList>
    </citation>
    <scope>NUCLEOTIDE SEQUENCE [LARGE SCALE GENOMIC DNA]</scope>
    <source>
        <strain evidence="1 2">Sanger_03</strain>
    </source>
</reference>
<dbReference type="Pfam" id="PF13306">
    <property type="entry name" value="LRR_5"/>
    <property type="match status" value="1"/>
</dbReference>
<dbReference type="InterPro" id="IPR032675">
    <property type="entry name" value="LRR_dom_sf"/>
</dbReference>
<name>A0ABT2RQ67_9FIRM</name>
<protein>
    <submittedName>
        <fullName evidence="1">Leucine-rich repeat domain-containing protein</fullName>
    </submittedName>
</protein>